<evidence type="ECO:0000256" key="5">
    <source>
        <dbReference type="SAM" id="Coils"/>
    </source>
</evidence>
<evidence type="ECO:0000256" key="2">
    <source>
        <dbReference type="ARBA" id="ARBA00022603"/>
    </source>
</evidence>
<dbReference type="EMBL" id="KK114430">
    <property type="protein sequence ID" value="KFM62408.1"/>
    <property type="molecule type" value="Genomic_DNA"/>
</dbReference>
<protein>
    <submittedName>
        <fullName evidence="6">Indolethylamine N-methyltransferase</fullName>
    </submittedName>
</protein>
<comment type="similarity">
    <text evidence="1">Belongs to the class I-like SAM-binding methyltransferase superfamily. NNMT/PNMT/TEMT family.</text>
</comment>
<name>A0A087TBB9_STEMI</name>
<organism evidence="6 7">
    <name type="scientific">Stegodyphus mimosarum</name>
    <name type="common">African social velvet spider</name>
    <dbReference type="NCBI Taxonomy" id="407821"/>
    <lineage>
        <taxon>Eukaryota</taxon>
        <taxon>Metazoa</taxon>
        <taxon>Ecdysozoa</taxon>
        <taxon>Arthropoda</taxon>
        <taxon>Chelicerata</taxon>
        <taxon>Arachnida</taxon>
        <taxon>Araneae</taxon>
        <taxon>Araneomorphae</taxon>
        <taxon>Entelegynae</taxon>
        <taxon>Eresoidea</taxon>
        <taxon>Eresidae</taxon>
        <taxon>Stegodyphus</taxon>
    </lineage>
</organism>
<dbReference type="OMA" id="SETNCER"/>
<gene>
    <name evidence="6" type="ORF">X975_18828</name>
</gene>
<sequence>MANKEFNVKEDYKKNLDPKKFNEFTLQGLRDEKSQNKFDFWLACLYEFFTLEEFRGERMLDLGSGPSVHNVATACAYVPNVILSDFSETNCERLRKWLRNDPDCIDCSLYLQRVAKAERRNDVEEACKEIEERIRSSVKEVIPCDVLDDQVIPEEYSKSRFDSILTSLTFECAAASWDSYSKILGRVNHLLRPGGKLLMLGATGCSYWQVGDNWFFCLPMEETDVQRALQINGFGDIRWKLLEEPDDELVFNCKKLYFVVSTKL</sequence>
<dbReference type="Pfam" id="PF01234">
    <property type="entry name" value="NNMT_PNMT_TEMT"/>
    <property type="match status" value="1"/>
</dbReference>
<dbReference type="OrthoDB" id="6416275at2759"/>
<keyword evidence="5" id="KW-0175">Coiled coil</keyword>
<reference evidence="6 7" key="1">
    <citation type="submission" date="2013-11" db="EMBL/GenBank/DDBJ databases">
        <title>Genome sequencing of Stegodyphus mimosarum.</title>
        <authorList>
            <person name="Bechsgaard J."/>
        </authorList>
    </citation>
    <scope>NUCLEOTIDE SEQUENCE [LARGE SCALE GENOMIC DNA]</scope>
</reference>
<evidence type="ECO:0000313" key="7">
    <source>
        <dbReference type="Proteomes" id="UP000054359"/>
    </source>
</evidence>
<evidence type="ECO:0000256" key="1">
    <source>
        <dbReference type="ARBA" id="ARBA00007996"/>
    </source>
</evidence>
<dbReference type="Proteomes" id="UP000054359">
    <property type="component" value="Unassembled WGS sequence"/>
</dbReference>
<feature type="coiled-coil region" evidence="5">
    <location>
        <begin position="113"/>
        <end position="140"/>
    </location>
</feature>
<dbReference type="Gene3D" id="3.40.50.150">
    <property type="entry name" value="Vaccinia Virus protein VP39"/>
    <property type="match status" value="1"/>
</dbReference>
<dbReference type="AlphaFoldDB" id="A0A087TBB9"/>
<keyword evidence="4" id="KW-0949">S-adenosyl-L-methionine</keyword>
<evidence type="ECO:0000313" key="6">
    <source>
        <dbReference type="EMBL" id="KFM62408.1"/>
    </source>
</evidence>
<feature type="non-terminal residue" evidence="6">
    <location>
        <position position="264"/>
    </location>
</feature>
<dbReference type="GO" id="GO:0005829">
    <property type="term" value="C:cytosol"/>
    <property type="evidence" value="ECO:0007669"/>
    <property type="project" value="TreeGrafter"/>
</dbReference>
<dbReference type="InterPro" id="IPR000940">
    <property type="entry name" value="NNMT_TEMT_trans"/>
</dbReference>
<keyword evidence="7" id="KW-1185">Reference proteome</keyword>
<evidence type="ECO:0000256" key="4">
    <source>
        <dbReference type="ARBA" id="ARBA00022691"/>
    </source>
</evidence>
<dbReference type="CDD" id="cd02440">
    <property type="entry name" value="AdoMet_MTases"/>
    <property type="match status" value="1"/>
</dbReference>
<dbReference type="GO" id="GO:0032259">
    <property type="term" value="P:methylation"/>
    <property type="evidence" value="ECO:0007669"/>
    <property type="project" value="UniProtKB-KW"/>
</dbReference>
<dbReference type="STRING" id="407821.A0A087TBB9"/>
<dbReference type="PROSITE" id="PS51681">
    <property type="entry name" value="SAM_MT_NNMT_PNMT_TEMT"/>
    <property type="match status" value="1"/>
</dbReference>
<keyword evidence="3 6" id="KW-0808">Transferase</keyword>
<dbReference type="PANTHER" id="PTHR10867:SF17">
    <property type="entry name" value="NICOTINAMIDE N-METHYLTRANSFERASE"/>
    <property type="match status" value="1"/>
</dbReference>
<dbReference type="SUPFAM" id="SSF53335">
    <property type="entry name" value="S-adenosyl-L-methionine-dependent methyltransferases"/>
    <property type="match status" value="1"/>
</dbReference>
<dbReference type="PANTHER" id="PTHR10867">
    <property type="entry name" value="NNMT/PNMT/TEMT FAMILY MEMBER"/>
    <property type="match status" value="1"/>
</dbReference>
<dbReference type="GO" id="GO:0008170">
    <property type="term" value="F:N-methyltransferase activity"/>
    <property type="evidence" value="ECO:0007669"/>
    <property type="project" value="TreeGrafter"/>
</dbReference>
<keyword evidence="2 6" id="KW-0489">Methyltransferase</keyword>
<dbReference type="InterPro" id="IPR029063">
    <property type="entry name" value="SAM-dependent_MTases_sf"/>
</dbReference>
<evidence type="ECO:0000256" key="3">
    <source>
        <dbReference type="ARBA" id="ARBA00022679"/>
    </source>
</evidence>
<accession>A0A087TBB9</accession>
<proteinExistence type="inferred from homology"/>